<evidence type="ECO:0000256" key="1">
    <source>
        <dbReference type="SAM" id="Phobius"/>
    </source>
</evidence>
<evidence type="ECO:0000313" key="3">
    <source>
        <dbReference type="EMBL" id="QSQ27212.1"/>
    </source>
</evidence>
<dbReference type="RefSeq" id="WP_206728739.1">
    <property type="nucleotide sequence ID" value="NZ_CP071090.1"/>
</dbReference>
<keyword evidence="1" id="KW-0812">Transmembrane</keyword>
<keyword evidence="1" id="KW-0472">Membrane</keyword>
<gene>
    <name evidence="3" type="ORF">JY651_20855</name>
</gene>
<organism evidence="3 4">
    <name type="scientific">Pyxidicoccus parkwayensis</name>
    <dbReference type="NCBI Taxonomy" id="2813578"/>
    <lineage>
        <taxon>Bacteria</taxon>
        <taxon>Pseudomonadati</taxon>
        <taxon>Myxococcota</taxon>
        <taxon>Myxococcia</taxon>
        <taxon>Myxococcales</taxon>
        <taxon>Cystobacterineae</taxon>
        <taxon>Myxococcaceae</taxon>
        <taxon>Pyxidicoccus</taxon>
    </lineage>
</organism>
<feature type="signal peptide" evidence="2">
    <location>
        <begin position="1"/>
        <end position="20"/>
    </location>
</feature>
<feature type="chain" id="PRO_5046523447" description="GlsB/YeaQ/YmgE family stress response membrane protein" evidence="2">
    <location>
        <begin position="21"/>
        <end position="224"/>
    </location>
</feature>
<feature type="transmembrane region" description="Helical" evidence="1">
    <location>
        <begin position="164"/>
        <end position="183"/>
    </location>
</feature>
<dbReference type="Proteomes" id="UP000662747">
    <property type="component" value="Chromosome"/>
</dbReference>
<name>A0ABX7P9T2_9BACT</name>
<keyword evidence="4" id="KW-1185">Reference proteome</keyword>
<feature type="transmembrane region" description="Helical" evidence="1">
    <location>
        <begin position="109"/>
        <end position="127"/>
    </location>
</feature>
<dbReference type="EMBL" id="CP071090">
    <property type="protein sequence ID" value="QSQ27212.1"/>
    <property type="molecule type" value="Genomic_DNA"/>
</dbReference>
<keyword evidence="2" id="KW-0732">Signal</keyword>
<feature type="transmembrane region" description="Helical" evidence="1">
    <location>
        <begin position="139"/>
        <end position="158"/>
    </location>
</feature>
<evidence type="ECO:0008006" key="5">
    <source>
        <dbReference type="Google" id="ProtNLM"/>
    </source>
</evidence>
<keyword evidence="1" id="KW-1133">Transmembrane helix</keyword>
<reference evidence="3 4" key="1">
    <citation type="submission" date="2021-02" db="EMBL/GenBank/DDBJ databases">
        <title>De Novo genome assembly of isolated myxobacteria.</title>
        <authorList>
            <person name="Stevens D.C."/>
        </authorList>
    </citation>
    <scope>NUCLEOTIDE SEQUENCE [LARGE SCALE GENOMIC DNA]</scope>
    <source>
        <strain evidence="4">SCPEA02</strain>
    </source>
</reference>
<protein>
    <recommendedName>
        <fullName evidence="5">GlsB/YeaQ/YmgE family stress response membrane protein</fullName>
    </recommendedName>
</protein>
<sequence>MVRFLAVLMVCALLPRWALAQDIAAPAPKDEPVLAPPLVPAPEQVEPEPFVPVAGPPEALQASEGMPAVPRILLETVAGGAGMAVVGTGGFALGVVTTECDLFETDCSAAFIMGLSGMVLGSAIGTWSSGSLMKGRGGFFSTMLGAILGTGAGILMLAVEDDTLGAIGLLGMPTVGAVLGYELSGSVGSSPDSHFSLTKERAPVVPSFGTTPHGGFVGGISGRF</sequence>
<evidence type="ECO:0000313" key="4">
    <source>
        <dbReference type="Proteomes" id="UP000662747"/>
    </source>
</evidence>
<accession>A0ABX7P9T2</accession>
<proteinExistence type="predicted"/>
<evidence type="ECO:0000256" key="2">
    <source>
        <dbReference type="SAM" id="SignalP"/>
    </source>
</evidence>